<proteinExistence type="predicted"/>
<comment type="caution">
    <text evidence="5">The sequence shown here is derived from an EMBL/GenBank/DDBJ whole genome shotgun (WGS) entry which is preliminary data.</text>
</comment>
<protein>
    <recommendedName>
        <fullName evidence="7">Late embryogenesis abundant protein LEA-2 subgroup domain-containing protein</fullName>
    </recommendedName>
</protein>
<dbReference type="InterPro" id="IPR044839">
    <property type="entry name" value="NDR1-like"/>
</dbReference>
<dbReference type="GO" id="GO:0098542">
    <property type="term" value="P:defense response to other organism"/>
    <property type="evidence" value="ECO:0007669"/>
    <property type="project" value="InterPro"/>
</dbReference>
<evidence type="ECO:0000313" key="6">
    <source>
        <dbReference type="Proteomes" id="UP001141552"/>
    </source>
</evidence>
<dbReference type="GO" id="GO:0005886">
    <property type="term" value="C:plasma membrane"/>
    <property type="evidence" value="ECO:0007669"/>
    <property type="project" value="TreeGrafter"/>
</dbReference>
<organism evidence="5 6">
    <name type="scientific">Turnera subulata</name>
    <dbReference type="NCBI Taxonomy" id="218843"/>
    <lineage>
        <taxon>Eukaryota</taxon>
        <taxon>Viridiplantae</taxon>
        <taxon>Streptophyta</taxon>
        <taxon>Embryophyta</taxon>
        <taxon>Tracheophyta</taxon>
        <taxon>Spermatophyta</taxon>
        <taxon>Magnoliopsida</taxon>
        <taxon>eudicotyledons</taxon>
        <taxon>Gunneridae</taxon>
        <taxon>Pentapetalae</taxon>
        <taxon>rosids</taxon>
        <taxon>fabids</taxon>
        <taxon>Malpighiales</taxon>
        <taxon>Passifloraceae</taxon>
        <taxon>Turnera</taxon>
    </lineage>
</organism>
<feature type="compositionally biased region" description="Basic and acidic residues" evidence="3">
    <location>
        <begin position="101"/>
        <end position="126"/>
    </location>
</feature>
<feature type="compositionally biased region" description="Polar residues" evidence="3">
    <location>
        <begin position="187"/>
        <end position="196"/>
    </location>
</feature>
<dbReference type="AlphaFoldDB" id="A0A9Q0J9N3"/>
<evidence type="ECO:0000256" key="1">
    <source>
        <dbReference type="ARBA" id="ARBA00004370"/>
    </source>
</evidence>
<sequence>MSRHPETNPHFIKQQESPRLDAPSRHEELRPLRHDDQNQPREEPATQLPSRGQGSKPKGSKSQNRDQASGQASKPQGPRRVPPQRGSYSSPWIPPVPRQDPNSESHFPLHGDPSHQEPHPESHYPLHGDQPYHSAWYDNPLHRPDQHSQAKPKVPERDNQRPKSPQHSDIQHVPLPVQQPPRRDQGHSPTQDIQPQHQDRSRPQPQGAAGIIPAEQGFFIPRPPRTKPITWLGAVFCAIFWIVIFLGGIIVLIVYLVYRPRSPRFDVSSATLNAAYVDAGNLLNADLSLLANFSNPSRKVSVDFSSVIIDLYYGSTLIATQYIEPFKAERGQSRYANIHMVTSQVRLPLLETQQLQTQVNRNGVILQVKGVFRVRSYLGSFLRYSYHLYSHCHVMVAGPPNGVLLGTKCRTKR</sequence>
<dbReference type="EMBL" id="JAKUCV010004922">
    <property type="protein sequence ID" value="KAJ4833548.1"/>
    <property type="molecule type" value="Genomic_DNA"/>
</dbReference>
<reference evidence="5" key="1">
    <citation type="submission" date="2022-02" db="EMBL/GenBank/DDBJ databases">
        <authorList>
            <person name="Henning P.M."/>
            <person name="McCubbin A.G."/>
            <person name="Shore J.S."/>
        </authorList>
    </citation>
    <scope>NUCLEOTIDE SEQUENCE</scope>
    <source>
        <strain evidence="5">F60SS</strain>
        <tissue evidence="5">Leaves</tissue>
    </source>
</reference>
<keyword evidence="4" id="KW-0812">Transmembrane</keyword>
<evidence type="ECO:0008006" key="7">
    <source>
        <dbReference type="Google" id="ProtNLM"/>
    </source>
</evidence>
<name>A0A9Q0J9N3_9ROSI</name>
<evidence type="ECO:0000313" key="5">
    <source>
        <dbReference type="EMBL" id="KAJ4833548.1"/>
    </source>
</evidence>
<feature type="compositionally biased region" description="Low complexity" evidence="3">
    <location>
        <begin position="75"/>
        <end position="86"/>
    </location>
</feature>
<feature type="compositionally biased region" description="Basic and acidic residues" evidence="3">
    <location>
        <begin position="16"/>
        <end position="44"/>
    </location>
</feature>
<gene>
    <name evidence="5" type="ORF">Tsubulata_021233</name>
</gene>
<feature type="compositionally biased region" description="Basic and acidic residues" evidence="3">
    <location>
        <begin position="140"/>
        <end position="161"/>
    </location>
</feature>
<accession>A0A9Q0J9N3</accession>
<dbReference type="Proteomes" id="UP001141552">
    <property type="component" value="Unassembled WGS sequence"/>
</dbReference>
<feature type="compositionally biased region" description="Polar residues" evidence="3">
    <location>
        <begin position="60"/>
        <end position="74"/>
    </location>
</feature>
<comment type="subcellular location">
    <subcellularLocation>
        <location evidence="1">Membrane</location>
    </subcellularLocation>
</comment>
<evidence type="ECO:0000256" key="3">
    <source>
        <dbReference type="SAM" id="MobiDB-lite"/>
    </source>
</evidence>
<reference evidence="5" key="2">
    <citation type="journal article" date="2023" name="Plants (Basel)">
        <title>Annotation of the Turnera subulata (Passifloraceae) Draft Genome Reveals the S-Locus Evolved after the Divergence of Turneroideae from Passifloroideae in a Stepwise Manner.</title>
        <authorList>
            <person name="Henning P.M."/>
            <person name="Roalson E.H."/>
            <person name="Mir W."/>
            <person name="McCubbin A.G."/>
            <person name="Shore J.S."/>
        </authorList>
    </citation>
    <scope>NUCLEOTIDE SEQUENCE</scope>
    <source>
        <strain evidence="5">F60SS</strain>
    </source>
</reference>
<evidence type="ECO:0000256" key="2">
    <source>
        <dbReference type="ARBA" id="ARBA00023136"/>
    </source>
</evidence>
<keyword evidence="4" id="KW-1133">Transmembrane helix</keyword>
<evidence type="ECO:0000256" key="4">
    <source>
        <dbReference type="SAM" id="Phobius"/>
    </source>
</evidence>
<feature type="region of interest" description="Disordered" evidence="3">
    <location>
        <begin position="1"/>
        <end position="208"/>
    </location>
</feature>
<feature type="transmembrane region" description="Helical" evidence="4">
    <location>
        <begin position="231"/>
        <end position="258"/>
    </location>
</feature>
<keyword evidence="6" id="KW-1185">Reference proteome</keyword>
<dbReference type="OrthoDB" id="1924574at2759"/>
<dbReference type="PANTHER" id="PTHR31234">
    <property type="entry name" value="LATE EMBRYOGENESIS ABUNDANT (LEA) HYDROXYPROLINE-RICH GLYCOPROTEIN FAMILY"/>
    <property type="match status" value="1"/>
</dbReference>
<keyword evidence="2 4" id="KW-0472">Membrane</keyword>
<dbReference type="PANTHER" id="PTHR31234:SF42">
    <property type="entry name" value="LATE EMBRYOGENESIS ABUNDANT (LEA) HYDROXYPROLINE-RICH GLYCOPROTEIN FAMILY"/>
    <property type="match status" value="1"/>
</dbReference>